<feature type="coiled-coil region" evidence="4">
    <location>
        <begin position="406"/>
        <end position="433"/>
    </location>
</feature>
<evidence type="ECO:0000313" key="7">
    <source>
        <dbReference type="Proteomes" id="UP000812440"/>
    </source>
</evidence>
<feature type="compositionally biased region" description="Polar residues" evidence="5">
    <location>
        <begin position="73"/>
        <end position="85"/>
    </location>
</feature>
<evidence type="ECO:0000256" key="1">
    <source>
        <dbReference type="ARBA" id="ARBA00010495"/>
    </source>
</evidence>
<accession>A0A8T2K133</accession>
<dbReference type="Proteomes" id="UP000812440">
    <property type="component" value="Chromosome 8_10"/>
</dbReference>
<feature type="region of interest" description="Disordered" evidence="5">
    <location>
        <begin position="59"/>
        <end position="158"/>
    </location>
</feature>
<gene>
    <name evidence="6" type="ORF">GDO86_016387</name>
</gene>
<evidence type="ECO:0000256" key="2">
    <source>
        <dbReference type="ARBA" id="ARBA00019480"/>
    </source>
</evidence>
<dbReference type="AlphaFoldDB" id="A0A8T2K133"/>
<feature type="compositionally biased region" description="Basic residues" evidence="5">
    <location>
        <begin position="277"/>
        <end position="286"/>
    </location>
</feature>
<feature type="compositionally biased region" description="Low complexity" evidence="5">
    <location>
        <begin position="20"/>
        <end position="29"/>
    </location>
</feature>
<reference evidence="6" key="1">
    <citation type="thesis" date="2020" institute="ProQuest LLC" country="789 East Eisenhower Parkway, Ann Arbor, MI, USA">
        <title>Comparative Genomics and Chromosome Evolution.</title>
        <authorList>
            <person name="Mudd A.B."/>
        </authorList>
    </citation>
    <scope>NUCLEOTIDE SEQUENCE</scope>
    <source>
        <strain evidence="6">Female2</strain>
        <tissue evidence="6">Blood</tissue>
    </source>
</reference>
<proteinExistence type="inferred from homology"/>
<keyword evidence="3 4" id="KW-0175">Coiled coil</keyword>
<evidence type="ECO:0000256" key="4">
    <source>
        <dbReference type="SAM" id="Coils"/>
    </source>
</evidence>
<dbReference type="InterPro" id="IPR026246">
    <property type="entry name" value="Fsip1"/>
</dbReference>
<comment type="similarity">
    <text evidence="1">Belongs to the FSIP1 family.</text>
</comment>
<organism evidence="6 7">
    <name type="scientific">Hymenochirus boettgeri</name>
    <name type="common">Congo dwarf clawed frog</name>
    <dbReference type="NCBI Taxonomy" id="247094"/>
    <lineage>
        <taxon>Eukaryota</taxon>
        <taxon>Metazoa</taxon>
        <taxon>Chordata</taxon>
        <taxon>Craniata</taxon>
        <taxon>Vertebrata</taxon>
        <taxon>Euteleostomi</taxon>
        <taxon>Amphibia</taxon>
        <taxon>Batrachia</taxon>
        <taxon>Anura</taxon>
        <taxon>Pipoidea</taxon>
        <taxon>Pipidae</taxon>
        <taxon>Pipinae</taxon>
        <taxon>Hymenochirus</taxon>
    </lineage>
</organism>
<evidence type="ECO:0000256" key="5">
    <source>
        <dbReference type="SAM" id="MobiDB-lite"/>
    </source>
</evidence>
<dbReference type="PANTHER" id="PTHR22012:SF2">
    <property type="entry name" value="FIBROUS SHEATH-INTERACTING PROTEIN 1"/>
    <property type="match status" value="1"/>
</dbReference>
<dbReference type="PANTHER" id="PTHR22012">
    <property type="entry name" value="FIBROUS SHEATH INTERACTING PROTEIN 1"/>
    <property type="match status" value="1"/>
</dbReference>
<name>A0A8T2K133_9PIPI</name>
<sequence length="451" mass="50552">MDIMKGNLDEISRPAHVSRSRPGSRISSSVTTEKPKRSSTACSLEVLSPEPGFLEIPSEQCLERETSLDVKSWTPTENRKTQIQLGQLARSHAEENEGCNRNGPGLETDDQQPFPLRGTTVSDESEDELSDPASPECEDRNQSDGESQTEDNGLDGNLDKAIKKMQALDEILQKKMAKEKKVKAQGLEIRKQLWEELQRVTAQSSARSYEENMNTNKFLALTPQLHEAEDNSNFDIGSIFTPVFSTQLPTEDPVEDENQETVKGHTSGSETSDRSYQKSKQRKGQKKGVDFIQRNIELAKDAGSFVLLMDDEKLRLERLLEDISDGSSDEEVMGDESGWIVQGEGYTPETNESNQLAKIEAELQVFRCRKDSLETINCELKISIKAFEEALQEKNENSGCAPGEGVLRYTKELRDQKLRLKEIDQQLEDMETNSSNAISVISRYNSSSDLS</sequence>
<protein>
    <recommendedName>
        <fullName evidence="2">Fibrous sheath-interacting protein 1</fullName>
    </recommendedName>
</protein>
<dbReference type="EMBL" id="JAACNH010000003">
    <property type="protein sequence ID" value="KAG8449723.1"/>
    <property type="molecule type" value="Genomic_DNA"/>
</dbReference>
<feature type="region of interest" description="Disordered" evidence="5">
    <location>
        <begin position="248"/>
        <end position="286"/>
    </location>
</feature>
<evidence type="ECO:0000313" key="6">
    <source>
        <dbReference type="EMBL" id="KAG8449723.1"/>
    </source>
</evidence>
<dbReference type="OrthoDB" id="9946895at2759"/>
<feature type="region of interest" description="Disordered" evidence="5">
    <location>
        <begin position="1"/>
        <end position="44"/>
    </location>
</feature>
<evidence type="ECO:0000256" key="3">
    <source>
        <dbReference type="ARBA" id="ARBA00023054"/>
    </source>
</evidence>
<dbReference type="Pfam" id="PF15554">
    <property type="entry name" value="FSIP1"/>
    <property type="match status" value="1"/>
</dbReference>
<comment type="caution">
    <text evidence="6">The sequence shown here is derived from an EMBL/GenBank/DDBJ whole genome shotgun (WGS) entry which is preliminary data.</text>
</comment>
<dbReference type="PRINTS" id="PR02075">
    <property type="entry name" value="FIBSHEATHIP1"/>
</dbReference>
<keyword evidence="7" id="KW-1185">Reference proteome</keyword>